<accession>A0ABQ8HUG3</accession>
<protein>
    <submittedName>
        <fullName evidence="1">Uncharacterized protein</fullName>
    </submittedName>
</protein>
<dbReference type="Proteomes" id="UP000827721">
    <property type="component" value="Unassembled WGS sequence"/>
</dbReference>
<name>A0ABQ8HUG3_9ROSI</name>
<evidence type="ECO:0000313" key="1">
    <source>
        <dbReference type="EMBL" id="KAH7567990.1"/>
    </source>
</evidence>
<sequence length="212" mass="23605">MGIGRGNIAFQCNFCHQVYKGSYFRVKSHLLKIRGVGIASCSRVTNATLLELRKVVEEADLRVKQFLPRQVPFTSSMASESSSKTYSTGASNYYGLQMQLPNVEPKKKKGMNGPLEKAFNNSAREEFDGEIARMFYTCGFLFHFARNPHYVRAFTKAYNNLIAGYIPPGDGFDSMNMENVGILEIANLSLDEPDLEAVLFSSSGSDNVIVNK</sequence>
<gene>
    <name evidence="1" type="ORF">JRO89_XS07G0208300</name>
</gene>
<reference evidence="1 2" key="1">
    <citation type="submission" date="2021-02" db="EMBL/GenBank/DDBJ databases">
        <title>Plant Genome Project.</title>
        <authorList>
            <person name="Zhang R.-G."/>
        </authorList>
    </citation>
    <scope>NUCLEOTIDE SEQUENCE [LARGE SCALE GENOMIC DNA]</scope>
    <source>
        <tissue evidence="1">Leaves</tissue>
    </source>
</reference>
<proteinExistence type="predicted"/>
<dbReference type="EMBL" id="JAFEMO010000007">
    <property type="protein sequence ID" value="KAH7567990.1"/>
    <property type="molecule type" value="Genomic_DNA"/>
</dbReference>
<comment type="caution">
    <text evidence="1">The sequence shown here is derived from an EMBL/GenBank/DDBJ whole genome shotgun (WGS) entry which is preliminary data.</text>
</comment>
<organism evidence="1 2">
    <name type="scientific">Xanthoceras sorbifolium</name>
    <dbReference type="NCBI Taxonomy" id="99658"/>
    <lineage>
        <taxon>Eukaryota</taxon>
        <taxon>Viridiplantae</taxon>
        <taxon>Streptophyta</taxon>
        <taxon>Embryophyta</taxon>
        <taxon>Tracheophyta</taxon>
        <taxon>Spermatophyta</taxon>
        <taxon>Magnoliopsida</taxon>
        <taxon>eudicotyledons</taxon>
        <taxon>Gunneridae</taxon>
        <taxon>Pentapetalae</taxon>
        <taxon>rosids</taxon>
        <taxon>malvids</taxon>
        <taxon>Sapindales</taxon>
        <taxon>Sapindaceae</taxon>
        <taxon>Xanthoceroideae</taxon>
        <taxon>Xanthoceras</taxon>
    </lineage>
</organism>
<evidence type="ECO:0000313" key="2">
    <source>
        <dbReference type="Proteomes" id="UP000827721"/>
    </source>
</evidence>
<keyword evidence="2" id="KW-1185">Reference proteome</keyword>